<reference evidence="7" key="2">
    <citation type="journal article" date="2023" name="IMA Fungus">
        <title>Comparative genomic study of the Penicillium genus elucidates a diverse pangenome and 15 lateral gene transfer events.</title>
        <authorList>
            <person name="Petersen C."/>
            <person name="Sorensen T."/>
            <person name="Nielsen M.R."/>
            <person name="Sondergaard T.E."/>
            <person name="Sorensen J.L."/>
            <person name="Fitzpatrick D.A."/>
            <person name="Frisvad J.C."/>
            <person name="Nielsen K.L."/>
        </authorList>
    </citation>
    <scope>NUCLEOTIDE SEQUENCE</scope>
    <source>
        <strain evidence="7">IBT 30761</strain>
    </source>
</reference>
<dbReference type="Proteomes" id="UP001149074">
    <property type="component" value="Unassembled WGS sequence"/>
</dbReference>
<dbReference type="GO" id="GO:0016020">
    <property type="term" value="C:membrane"/>
    <property type="evidence" value="ECO:0007669"/>
    <property type="project" value="UniProtKB-SubCell"/>
</dbReference>
<evidence type="ECO:0000256" key="3">
    <source>
        <dbReference type="ARBA" id="ARBA00022692"/>
    </source>
</evidence>
<dbReference type="PANTHER" id="PTHR45649">
    <property type="entry name" value="AMINO-ACID PERMEASE BAT1"/>
    <property type="match status" value="1"/>
</dbReference>
<dbReference type="GeneID" id="81359699"/>
<dbReference type="OrthoDB" id="3257095at2759"/>
<evidence type="ECO:0000313" key="7">
    <source>
        <dbReference type="EMBL" id="KAJ5089544.1"/>
    </source>
</evidence>
<keyword evidence="4 6" id="KW-1133">Transmembrane helix</keyword>
<dbReference type="Gene3D" id="1.20.1740.10">
    <property type="entry name" value="Amino acid/polyamine transporter I"/>
    <property type="match status" value="1"/>
</dbReference>
<gene>
    <name evidence="7" type="ORF">N7532_008228</name>
</gene>
<keyword evidence="3 6" id="KW-0812">Transmembrane</keyword>
<dbReference type="RefSeq" id="XP_056471526.1">
    <property type="nucleotide sequence ID" value="XM_056620720.1"/>
</dbReference>
<feature type="transmembrane region" description="Helical" evidence="6">
    <location>
        <begin position="35"/>
        <end position="53"/>
    </location>
</feature>
<evidence type="ECO:0000256" key="6">
    <source>
        <dbReference type="SAM" id="Phobius"/>
    </source>
</evidence>
<keyword evidence="2" id="KW-0813">Transport</keyword>
<proteinExistence type="predicted"/>
<protein>
    <submittedName>
        <fullName evidence="7">GABA permease</fullName>
    </submittedName>
</protein>
<accession>A0A9W9EX60</accession>
<name>A0A9W9EX60_9EURO</name>
<comment type="caution">
    <text evidence="7">The sequence shown here is derived from an EMBL/GenBank/DDBJ whole genome shotgun (WGS) entry which is preliminary data.</text>
</comment>
<sequence>MVWFSFSIITCWTALGGVLIIGVRAGDPPVMIFGWVRVCVFTMLVALAMAELCSRWPVAGEQYSWVALLAPRRVSLQLSYVAGWFMLTGDSPTPVGARACAFSPVPY</sequence>
<dbReference type="GO" id="GO:0022857">
    <property type="term" value="F:transmembrane transporter activity"/>
    <property type="evidence" value="ECO:0007669"/>
    <property type="project" value="UniProtKB-ARBA"/>
</dbReference>
<dbReference type="PANTHER" id="PTHR45649:SF8">
    <property type="entry name" value="PERMEASE, PUTATIVE-RELATED"/>
    <property type="match status" value="1"/>
</dbReference>
<evidence type="ECO:0000256" key="1">
    <source>
        <dbReference type="ARBA" id="ARBA00004141"/>
    </source>
</evidence>
<dbReference type="AlphaFoldDB" id="A0A9W9EX60"/>
<evidence type="ECO:0000256" key="5">
    <source>
        <dbReference type="ARBA" id="ARBA00023136"/>
    </source>
</evidence>
<keyword evidence="8" id="KW-1185">Reference proteome</keyword>
<organism evidence="7 8">
    <name type="scientific">Penicillium argentinense</name>
    <dbReference type="NCBI Taxonomy" id="1131581"/>
    <lineage>
        <taxon>Eukaryota</taxon>
        <taxon>Fungi</taxon>
        <taxon>Dikarya</taxon>
        <taxon>Ascomycota</taxon>
        <taxon>Pezizomycotina</taxon>
        <taxon>Eurotiomycetes</taxon>
        <taxon>Eurotiomycetidae</taxon>
        <taxon>Eurotiales</taxon>
        <taxon>Aspergillaceae</taxon>
        <taxon>Penicillium</taxon>
    </lineage>
</organism>
<evidence type="ECO:0000313" key="8">
    <source>
        <dbReference type="Proteomes" id="UP001149074"/>
    </source>
</evidence>
<evidence type="ECO:0000256" key="2">
    <source>
        <dbReference type="ARBA" id="ARBA00022448"/>
    </source>
</evidence>
<evidence type="ECO:0000256" key="4">
    <source>
        <dbReference type="ARBA" id="ARBA00022989"/>
    </source>
</evidence>
<keyword evidence="5 6" id="KW-0472">Membrane</keyword>
<dbReference type="EMBL" id="JAPQKI010000009">
    <property type="protein sequence ID" value="KAJ5089544.1"/>
    <property type="molecule type" value="Genomic_DNA"/>
</dbReference>
<reference evidence="7" key="1">
    <citation type="submission" date="2022-11" db="EMBL/GenBank/DDBJ databases">
        <authorList>
            <person name="Petersen C."/>
        </authorList>
    </citation>
    <scope>NUCLEOTIDE SEQUENCE</scope>
    <source>
        <strain evidence="7">IBT 30761</strain>
    </source>
</reference>
<comment type="subcellular location">
    <subcellularLocation>
        <location evidence="1">Membrane</location>
        <topology evidence="1">Multi-pass membrane protein</topology>
    </subcellularLocation>
</comment>